<dbReference type="ExpressionAtlas" id="A0A1D6HLC9">
    <property type="expression patterns" value="baseline and differential"/>
</dbReference>
<dbReference type="InterPro" id="IPR011011">
    <property type="entry name" value="Znf_FYVE_PHD"/>
</dbReference>
<dbReference type="InterPro" id="IPR050701">
    <property type="entry name" value="Histone_Mod_Regulator"/>
</dbReference>
<evidence type="ECO:0000256" key="2">
    <source>
        <dbReference type="ARBA" id="ARBA00022771"/>
    </source>
</evidence>
<gene>
    <name evidence="5" type="ORF">ZEAMMB73_Zm00001d018199</name>
</gene>
<feature type="region of interest" description="Disordered" evidence="4">
    <location>
        <begin position="1435"/>
        <end position="1470"/>
    </location>
</feature>
<name>A0A1D6HLC9_MAIZE</name>
<dbReference type="CDD" id="cd15495">
    <property type="entry name" value="PHD_ATX3_4_5_like"/>
    <property type="match status" value="1"/>
</dbReference>
<dbReference type="Pfam" id="PF13831">
    <property type="entry name" value="PHD_2"/>
    <property type="match status" value="1"/>
</dbReference>
<feature type="compositionally biased region" description="Pro residues" evidence="4">
    <location>
        <begin position="70"/>
        <end position="85"/>
    </location>
</feature>
<dbReference type="InterPro" id="IPR042011">
    <property type="entry name" value="ATX3/4/5_PHD"/>
</dbReference>
<feature type="region of interest" description="Disordered" evidence="4">
    <location>
        <begin position="1045"/>
        <end position="1073"/>
    </location>
</feature>
<feature type="region of interest" description="Disordered" evidence="4">
    <location>
        <begin position="1484"/>
        <end position="1524"/>
    </location>
</feature>
<dbReference type="InterPro" id="IPR034732">
    <property type="entry name" value="EPHD"/>
</dbReference>
<dbReference type="STRING" id="4577.A0A1D6HLC9"/>
<reference evidence="5" key="1">
    <citation type="submission" date="2015-12" db="EMBL/GenBank/DDBJ databases">
        <title>Update maize B73 reference genome by single molecule sequencing technologies.</title>
        <authorList>
            <consortium name="Maize Genome Sequencing Project"/>
            <person name="Ware D."/>
        </authorList>
    </citation>
    <scope>NUCLEOTIDE SEQUENCE</scope>
    <source>
        <tissue evidence="5">Seedling</tissue>
    </source>
</reference>
<dbReference type="InParanoid" id="A0A1D6HLC9"/>
<feature type="compositionally biased region" description="Polar residues" evidence="4">
    <location>
        <begin position="495"/>
        <end position="504"/>
    </location>
</feature>
<proteinExistence type="predicted"/>
<evidence type="ECO:0000313" key="5">
    <source>
        <dbReference type="EMBL" id="AQK75228.1"/>
    </source>
</evidence>
<keyword evidence="3" id="KW-0862">Zinc</keyword>
<dbReference type="CDD" id="cd15489">
    <property type="entry name" value="PHD_SF"/>
    <property type="match status" value="1"/>
</dbReference>
<feature type="region of interest" description="Disordered" evidence="4">
    <location>
        <begin position="55"/>
        <end position="88"/>
    </location>
</feature>
<accession>A0A1D6HLC9</accession>
<protein>
    <submittedName>
        <fullName evidence="5">PHD finger family protein</fullName>
    </submittedName>
</protein>
<keyword evidence="2" id="KW-0863">Zinc-finger</keyword>
<dbReference type="Gene3D" id="3.30.40.10">
    <property type="entry name" value="Zinc/RING finger domain, C3HC4 (zinc finger)"/>
    <property type="match status" value="4"/>
</dbReference>
<dbReference type="IntAct" id="A0A1D6HLC9">
    <property type="interactions" value="30"/>
</dbReference>
<dbReference type="InterPro" id="IPR013083">
    <property type="entry name" value="Znf_RING/FYVE/PHD"/>
</dbReference>
<sequence>MSGEMARAEALPEGEAPGFGVDLYAQATKAVSLRTPFEGDEAAPRVPTLPARLVSWAGPGDARKKHKKILPPPPDDAAPEPPPQSPVVTPAKVGLWDQFEAYFRPVTLADVEMLRPKLPFGYSKVDSCMLVPFLGSGNESTTQAETYDVAVAETTLYLGVGGEEVVTNRERGVQSVHLASQKERNDQSIEHDIHDVVVQQMVSDKELNRHRGVQGIHEVSIQLGGRSSGVDQAGSSSGIVLGQFVNEEGTSLNWLLGATGRFVLTSERPNKKRKLLGVDAGLEQLVLLPRVGAEASASCDVCCLGESSMESNRIVNCSNCKVSVHQKCYGLHAVPDGQWLCAWCTYLESTGWSLKEDAGNTQSMPCALCPKEKGALKPVKVESTRNEGIGHQKFVHLYCSLWAPEVFVEDMESMEPVLSLENVQENRMKLTCSICKIKHGACVRCSHGTCRTPFHPICARESKHQMEIWGKSRHPNVELRAFCSKHSAVEYASSVDTSNLASEQNPRKSGPYNTTLNSGKIPVIRFTRKNKDKFISCGTSASSSGNLIRVKTIEQDALANTVRNANSQPIRIWETGTGHPSVSGDHIRSSGDIAVVLRKLIDSGKVSVSDVASEVGISSESLEAALVGETTTFSHGLTLKIIKWLQNSVHMHGAQGNVCKGSSGVVQDNKSDGLDTTDTVDVKNALVLDDDKGVLVDVPDFAVTEPARTRSKSNSKILKENNATCATGVTIVQNGEKNMVKEDSNPECAAKEFANESTQGFSPSSSKDVLKDEHGILILNDTSGNKESGTSTQIPNEKQGALLGRKNNDLTEVELGPCLEKGVPSHGHCFVQGDNGVDGVGSVENSFNTSNCSHGQPFFNFDDSHSYIHPFIKKKVSHHWDITFNQNKETLNHYILTNVLFFFFCSTLVQESSYPSHEKIPTDSLVEVESTADTTVTDQVLKARSSKILEHSPDDEVEGEMVYLQSRLLDNAVVLKHRYEKLIAKVVQNLCRELDAFSKRKWDLIFVNQFLRDVREAKKRGRKEKRHKEAQAVLAAAAAAIASSSRNSTVRKDAKENAPESSPKLVAGSSRVGQRTFSLPRINDSSKSSNNKVSSDNKFGSFHMPISSKENGLYCDVCMRTETLLNRIFVCSRCKAAVHIDCYRNLENSIGPWNCELCEDEDISSEATSTTVSDKSHCNGKLPFAQCGMCHGTSGAFRKTVDGKWVHAFCAEWLLDTKYVRGQDSPVEGMENLVEGKDTCCLCLCNVGMCLRCSSGDCNITFHPTCARSSGLYMNTKGFGTTSQHKAYCDKHSVEQKEADAQQYGPEELRSMKRMRVSMSHLPYIVFMCLVELEKLRLLCERIIKREKVKRETVMCDHDILAKTKDTVIFSYLACGASSESATTSVNNRSYMQRSDDVTVDSTISGKKTIRFSLKNRDVDRNTADSSRTLISFKRKLSERGPRAGKQLPQRPTIAAEKLEDEDKKTTDKKREMFQKELVMTLDQASTQNQRLPKGYAYVPRDSLSKEKLWNRNTQPLNPQEPGG</sequence>
<dbReference type="SMR" id="A0A1D6HLC9"/>
<dbReference type="InterPro" id="IPR001965">
    <property type="entry name" value="Znf_PHD"/>
</dbReference>
<dbReference type="EMBL" id="CM000781">
    <property type="protein sequence ID" value="AQK75228.1"/>
    <property type="molecule type" value="Genomic_DNA"/>
</dbReference>
<organism evidence="5">
    <name type="scientific">Zea mays</name>
    <name type="common">Maize</name>
    <dbReference type="NCBI Taxonomy" id="4577"/>
    <lineage>
        <taxon>Eukaryota</taxon>
        <taxon>Viridiplantae</taxon>
        <taxon>Streptophyta</taxon>
        <taxon>Embryophyta</taxon>
        <taxon>Tracheophyta</taxon>
        <taxon>Spermatophyta</taxon>
        <taxon>Magnoliopsida</taxon>
        <taxon>Liliopsida</taxon>
        <taxon>Poales</taxon>
        <taxon>Poaceae</taxon>
        <taxon>PACMAD clade</taxon>
        <taxon>Panicoideae</taxon>
        <taxon>Andropogonodae</taxon>
        <taxon>Andropogoneae</taxon>
        <taxon>Tripsacinae</taxon>
        <taxon>Zea</taxon>
    </lineage>
</organism>
<evidence type="ECO:0000256" key="4">
    <source>
        <dbReference type="SAM" id="MobiDB-lite"/>
    </source>
</evidence>
<evidence type="ECO:0000256" key="3">
    <source>
        <dbReference type="ARBA" id="ARBA00022833"/>
    </source>
</evidence>
<dbReference type="InterPro" id="IPR019786">
    <property type="entry name" value="Zinc_finger_PHD-type_CS"/>
</dbReference>
<feature type="region of interest" description="Disordered" evidence="4">
    <location>
        <begin position="495"/>
        <end position="514"/>
    </location>
</feature>
<dbReference type="Pfam" id="PF13832">
    <property type="entry name" value="zf-HC5HC2H_2"/>
    <property type="match status" value="2"/>
</dbReference>
<dbReference type="InterPro" id="IPR019787">
    <property type="entry name" value="Znf_PHD-finger"/>
</dbReference>
<feature type="compositionally biased region" description="Basic and acidic residues" evidence="4">
    <location>
        <begin position="1457"/>
        <end position="1470"/>
    </location>
</feature>
<dbReference type="GO" id="GO:0008270">
    <property type="term" value="F:zinc ion binding"/>
    <property type="evidence" value="ECO:0007669"/>
    <property type="project" value="UniProtKB-KW"/>
</dbReference>
<dbReference type="CDD" id="cd15571">
    <property type="entry name" value="ePHD"/>
    <property type="match status" value="2"/>
</dbReference>
<keyword evidence="1" id="KW-0479">Metal-binding</keyword>
<evidence type="ECO:0000256" key="1">
    <source>
        <dbReference type="ARBA" id="ARBA00022723"/>
    </source>
</evidence>
<dbReference type="PANTHER" id="PTHR13793:SF107">
    <property type="entry name" value="BROMODOMAIN-CONTAINING PROTEIN HOMOLOG"/>
    <property type="match status" value="1"/>
</dbReference>
<dbReference type="PROSITE" id="PS01359">
    <property type="entry name" value="ZF_PHD_1"/>
    <property type="match status" value="1"/>
</dbReference>
<dbReference type="PROSITE" id="PS50016">
    <property type="entry name" value="ZF_PHD_2"/>
    <property type="match status" value="2"/>
</dbReference>
<dbReference type="PROSITE" id="PS51805">
    <property type="entry name" value="EPHD"/>
    <property type="match status" value="2"/>
</dbReference>
<dbReference type="FunCoup" id="A0A1D6HLC9">
    <property type="interactions" value="1"/>
</dbReference>
<dbReference type="SMART" id="SM00249">
    <property type="entry name" value="PHD"/>
    <property type="match status" value="4"/>
</dbReference>
<dbReference type="SUPFAM" id="SSF57903">
    <property type="entry name" value="FYVE/PHD zinc finger"/>
    <property type="match status" value="2"/>
</dbReference>
<dbReference type="PANTHER" id="PTHR13793">
    <property type="entry name" value="PHD FINGER PROTEINS"/>
    <property type="match status" value="1"/>
</dbReference>